<evidence type="ECO:0000256" key="7">
    <source>
        <dbReference type="PROSITE-ProRule" id="PRU00898"/>
    </source>
</evidence>
<dbReference type="Gene3D" id="3.90.1420.10">
    <property type="entry name" value="Rubisco LSMT, substrate-binding domain"/>
    <property type="match status" value="1"/>
</dbReference>
<comment type="catalytic activity">
    <reaction evidence="7">
        <text>L-histidyl-[protein] + S-adenosyl-L-methionine = N(tele)-methyl-L-histidyl-[protein] + S-adenosyl-L-homocysteine + H(+)</text>
        <dbReference type="Rhea" id="RHEA:19369"/>
        <dbReference type="Rhea" id="RHEA-COMP:9745"/>
        <dbReference type="Rhea" id="RHEA-COMP:11600"/>
        <dbReference type="ChEBI" id="CHEBI:15378"/>
        <dbReference type="ChEBI" id="CHEBI:16367"/>
        <dbReference type="ChEBI" id="CHEBI:29979"/>
        <dbReference type="ChEBI" id="CHEBI:57856"/>
        <dbReference type="ChEBI" id="CHEBI:59789"/>
        <dbReference type="EC" id="2.1.1.85"/>
    </reaction>
</comment>
<dbReference type="InterPro" id="IPR025785">
    <property type="entry name" value="SETD3"/>
</dbReference>
<keyword evidence="5 7" id="KW-0949">S-adenosyl-L-methionine</keyword>
<keyword evidence="3 7" id="KW-0489">Methyltransferase</keyword>
<evidence type="ECO:0000256" key="1">
    <source>
        <dbReference type="ARBA" id="ARBA00004496"/>
    </source>
</evidence>
<dbReference type="InterPro" id="IPR015353">
    <property type="entry name" value="Rubisco_LSMT_subst-bd"/>
</dbReference>
<keyword evidence="4 7" id="KW-0808">Transferase</keyword>
<comment type="subcellular location">
    <subcellularLocation>
        <location evidence="1">Cytoplasm</location>
    </subcellularLocation>
</comment>
<reference evidence="9" key="1">
    <citation type="submission" date="2024-06" db="EMBL/GenBank/DDBJ databases">
        <authorList>
            <person name="Liu X."/>
            <person name="Lenzi L."/>
            <person name="Haldenby T S."/>
            <person name="Uol C."/>
        </authorList>
    </citation>
    <scope>NUCLEOTIDE SEQUENCE</scope>
</reference>
<evidence type="ECO:0000259" key="8">
    <source>
        <dbReference type="PROSITE" id="PS50280"/>
    </source>
</evidence>
<sequence length="518" mass="58264">MSRKSGGGPKGAQEVAGFPKHLSKKSLSVCNELMNACLKSKVSISNASEVFSNLHSLTQLLIDLQRNFCYLRQLESRSSEREASIKNYLTAHSSYLHKEVSVRDFSTCGFGLSALVPLTEGECVLRVPKSAMLTSEAPEKLQLMMKDDPIFASMDNVALSLRLLYELSNFHTSSWREYLSILPVTYSTFMYMSVDDFKHLKGSKTAETLASNYQFICRQYAYFFNRFRSFSPSKEIPLSARFCFEDYRWAVSTVMSRNNIIPVKESLSKQICLVPIWDMINHKPGAVTTDYDINNQELVFYAMEDVASGNQVLMDYGKRTSGEFLIFSGFVPDPNPHNLVDVTLSISKADRLGAKRQTLLGHIGLENPTTSQISADLSTMRDLVAFARVFVMVEDQLDEYLTLDEKKPGTASETLFSSICPLRAIDRSAISFLTKRFELLILCYGTVPARDSPDFAKMSFLQQQCTLLRLQDLEMLRECIASLKTTLSVPGVTEDELMTADALNVSEELKDYRPSTDS</sequence>
<dbReference type="PANTHER" id="PTHR13271:SF47">
    <property type="entry name" value="ACTIN-HISTIDINE N-METHYLTRANSFERASE"/>
    <property type="match status" value="1"/>
</dbReference>
<name>A0AAV2TZQ7_CALDB</name>
<dbReference type="Pfam" id="PF09273">
    <property type="entry name" value="Rubis-subs-bind"/>
    <property type="match status" value="1"/>
</dbReference>
<evidence type="ECO:0000313" key="10">
    <source>
        <dbReference type="Proteomes" id="UP001497525"/>
    </source>
</evidence>
<dbReference type="EMBL" id="CAXLJL010001033">
    <property type="protein sequence ID" value="CAL5142403.1"/>
    <property type="molecule type" value="Genomic_DNA"/>
</dbReference>
<dbReference type="GO" id="GO:0016279">
    <property type="term" value="F:protein-lysine N-methyltransferase activity"/>
    <property type="evidence" value="ECO:0007669"/>
    <property type="project" value="TreeGrafter"/>
</dbReference>
<dbReference type="SUPFAM" id="SSF82199">
    <property type="entry name" value="SET domain"/>
    <property type="match status" value="1"/>
</dbReference>
<dbReference type="InterPro" id="IPR046341">
    <property type="entry name" value="SET_dom_sf"/>
</dbReference>
<dbReference type="GO" id="GO:0032259">
    <property type="term" value="P:methylation"/>
    <property type="evidence" value="ECO:0007669"/>
    <property type="project" value="UniProtKB-KW"/>
</dbReference>
<gene>
    <name evidence="9" type="ORF">CDAUBV1_LOCUS17628</name>
</gene>
<dbReference type="PANTHER" id="PTHR13271">
    <property type="entry name" value="UNCHARACTERIZED PUTATIVE METHYLTRANSFERASE"/>
    <property type="match status" value="1"/>
</dbReference>
<dbReference type="GO" id="GO:0003779">
    <property type="term" value="F:actin binding"/>
    <property type="evidence" value="ECO:0007669"/>
    <property type="project" value="UniProtKB-KW"/>
</dbReference>
<comment type="similarity">
    <text evidence="7">Belongs to the class V-like SAM-binding methyltransferase superfamily. SETD3 actin-histidine methyltransferase family.</text>
</comment>
<evidence type="ECO:0000256" key="2">
    <source>
        <dbReference type="ARBA" id="ARBA00022490"/>
    </source>
</evidence>
<dbReference type="PROSITE" id="PS50280">
    <property type="entry name" value="SET"/>
    <property type="match status" value="1"/>
</dbReference>
<dbReference type="Proteomes" id="UP001497525">
    <property type="component" value="Unassembled WGS sequence"/>
</dbReference>
<dbReference type="Gene3D" id="3.90.1410.10">
    <property type="entry name" value="set domain protein methyltransferase, domain 1"/>
    <property type="match status" value="1"/>
</dbReference>
<feature type="domain" description="SET" evidence="8">
    <location>
        <begin position="98"/>
        <end position="317"/>
    </location>
</feature>
<dbReference type="InterPro" id="IPR050600">
    <property type="entry name" value="SETD3_SETD6_MTase"/>
</dbReference>
<dbReference type="Pfam" id="PF00856">
    <property type="entry name" value="SET"/>
    <property type="match status" value="1"/>
</dbReference>
<evidence type="ECO:0000256" key="4">
    <source>
        <dbReference type="ARBA" id="ARBA00022679"/>
    </source>
</evidence>
<keyword evidence="6" id="KW-0009">Actin-binding</keyword>
<dbReference type="GO" id="GO:0018064">
    <property type="term" value="F:protein-L-histidine N-tele-methyltransferase activity"/>
    <property type="evidence" value="ECO:0007669"/>
    <property type="project" value="UniProtKB-EC"/>
</dbReference>
<dbReference type="InterPro" id="IPR036464">
    <property type="entry name" value="Rubisco_LSMT_subst-bd_sf"/>
</dbReference>
<dbReference type="AlphaFoldDB" id="A0AAV2TZQ7"/>
<evidence type="ECO:0000256" key="5">
    <source>
        <dbReference type="ARBA" id="ARBA00022691"/>
    </source>
</evidence>
<organism evidence="9 10">
    <name type="scientific">Calicophoron daubneyi</name>
    <name type="common">Rumen fluke</name>
    <name type="synonym">Paramphistomum daubneyi</name>
    <dbReference type="NCBI Taxonomy" id="300641"/>
    <lineage>
        <taxon>Eukaryota</taxon>
        <taxon>Metazoa</taxon>
        <taxon>Spiralia</taxon>
        <taxon>Lophotrochozoa</taxon>
        <taxon>Platyhelminthes</taxon>
        <taxon>Trematoda</taxon>
        <taxon>Digenea</taxon>
        <taxon>Plagiorchiida</taxon>
        <taxon>Pronocephalata</taxon>
        <taxon>Paramphistomoidea</taxon>
        <taxon>Paramphistomidae</taxon>
        <taxon>Calicophoron</taxon>
    </lineage>
</organism>
<dbReference type="GO" id="GO:0005737">
    <property type="term" value="C:cytoplasm"/>
    <property type="evidence" value="ECO:0007669"/>
    <property type="project" value="UniProtKB-SubCell"/>
</dbReference>
<evidence type="ECO:0000313" key="9">
    <source>
        <dbReference type="EMBL" id="CAL5142403.1"/>
    </source>
</evidence>
<dbReference type="CDD" id="cd19176">
    <property type="entry name" value="SET_SETD3"/>
    <property type="match status" value="1"/>
</dbReference>
<dbReference type="InterPro" id="IPR044428">
    <property type="entry name" value="SETD3_SET"/>
</dbReference>
<dbReference type="SUPFAM" id="SSF81822">
    <property type="entry name" value="RuBisCo LSMT C-terminal, substrate-binding domain"/>
    <property type="match status" value="1"/>
</dbReference>
<accession>A0AAV2TZQ7</accession>
<dbReference type="EC" id="2.1.1.85" evidence="7"/>
<protein>
    <recommendedName>
        <fullName evidence="7">protein-histidine N-methyltransferase</fullName>
        <ecNumber evidence="7">2.1.1.85</ecNumber>
    </recommendedName>
</protein>
<evidence type="ECO:0000256" key="3">
    <source>
        <dbReference type="ARBA" id="ARBA00022603"/>
    </source>
</evidence>
<comment type="caution">
    <text evidence="9">The sequence shown here is derived from an EMBL/GenBank/DDBJ whole genome shotgun (WGS) entry which is preliminary data.</text>
</comment>
<evidence type="ECO:0000256" key="6">
    <source>
        <dbReference type="ARBA" id="ARBA00023203"/>
    </source>
</evidence>
<dbReference type="PROSITE" id="PS51565">
    <property type="entry name" value="SAM_MT85_SETD3"/>
    <property type="match status" value="1"/>
</dbReference>
<dbReference type="InterPro" id="IPR001214">
    <property type="entry name" value="SET_dom"/>
</dbReference>
<proteinExistence type="inferred from homology"/>
<keyword evidence="2" id="KW-0963">Cytoplasm</keyword>